<feature type="region of interest" description="Disordered" evidence="7">
    <location>
        <begin position="1"/>
        <end position="59"/>
    </location>
</feature>
<evidence type="ECO:0000256" key="1">
    <source>
        <dbReference type="ARBA" id="ARBA00000085"/>
    </source>
</evidence>
<dbReference type="InterPro" id="IPR004358">
    <property type="entry name" value="Sig_transdc_His_kin-like_C"/>
</dbReference>
<evidence type="ECO:0000259" key="8">
    <source>
        <dbReference type="PROSITE" id="PS50109"/>
    </source>
</evidence>
<proteinExistence type="predicted"/>
<comment type="caution">
    <text evidence="9">The sequence shown here is derived from an EMBL/GenBank/DDBJ whole genome shotgun (WGS) entry which is preliminary data.</text>
</comment>
<dbReference type="Gene3D" id="3.30.565.10">
    <property type="entry name" value="Histidine kinase-like ATPase, C-terminal domain"/>
    <property type="match status" value="1"/>
</dbReference>
<evidence type="ECO:0000313" key="10">
    <source>
        <dbReference type="Proteomes" id="UP001595798"/>
    </source>
</evidence>
<dbReference type="EC" id="2.7.13.3" evidence="2"/>
<gene>
    <name evidence="9" type="ORF">ACFOZ5_09380</name>
</gene>
<keyword evidence="3" id="KW-0808">Transferase</keyword>
<feature type="compositionally biased region" description="Polar residues" evidence="7">
    <location>
        <begin position="47"/>
        <end position="59"/>
    </location>
</feature>
<keyword evidence="4" id="KW-0547">Nucleotide-binding</keyword>
<feature type="domain" description="Histidine kinase" evidence="8">
    <location>
        <begin position="103"/>
        <end position="204"/>
    </location>
</feature>
<reference evidence="10" key="1">
    <citation type="journal article" date="2019" name="Int. J. Syst. Evol. Microbiol.">
        <title>The Global Catalogue of Microorganisms (GCM) 10K type strain sequencing project: providing services to taxonomists for standard genome sequencing and annotation.</title>
        <authorList>
            <consortium name="The Broad Institute Genomics Platform"/>
            <consortium name="The Broad Institute Genome Sequencing Center for Infectious Disease"/>
            <person name="Wu L."/>
            <person name="Ma J."/>
        </authorList>
    </citation>
    <scope>NUCLEOTIDE SEQUENCE [LARGE SCALE GENOMIC DNA]</scope>
    <source>
        <strain evidence="10">CECT 7297</strain>
    </source>
</reference>
<dbReference type="RefSeq" id="WP_379886785.1">
    <property type="nucleotide sequence ID" value="NZ_JBHSDI010000012.1"/>
</dbReference>
<dbReference type="Pfam" id="PF02518">
    <property type="entry name" value="HATPase_c"/>
    <property type="match status" value="1"/>
</dbReference>
<protein>
    <recommendedName>
        <fullName evidence="2">histidine kinase</fullName>
        <ecNumber evidence="2">2.7.13.3</ecNumber>
    </recommendedName>
</protein>
<evidence type="ECO:0000313" key="9">
    <source>
        <dbReference type="EMBL" id="MFC4259238.1"/>
    </source>
</evidence>
<dbReference type="EMBL" id="JBHSDI010000012">
    <property type="protein sequence ID" value="MFC4259238.1"/>
    <property type="molecule type" value="Genomic_DNA"/>
</dbReference>
<feature type="compositionally biased region" description="Basic and acidic residues" evidence="7">
    <location>
        <begin position="9"/>
        <end position="20"/>
    </location>
</feature>
<evidence type="ECO:0000256" key="7">
    <source>
        <dbReference type="SAM" id="MobiDB-lite"/>
    </source>
</evidence>
<dbReference type="InterPro" id="IPR036890">
    <property type="entry name" value="HATPase_C_sf"/>
</dbReference>
<dbReference type="PROSITE" id="PS50109">
    <property type="entry name" value="HIS_KIN"/>
    <property type="match status" value="1"/>
</dbReference>
<dbReference type="InterPro" id="IPR003594">
    <property type="entry name" value="HATPase_dom"/>
</dbReference>
<dbReference type="PANTHER" id="PTHR44936">
    <property type="entry name" value="SENSOR PROTEIN CREC"/>
    <property type="match status" value="1"/>
</dbReference>
<comment type="catalytic activity">
    <reaction evidence="1">
        <text>ATP + protein L-histidine = ADP + protein N-phospho-L-histidine.</text>
        <dbReference type="EC" id="2.7.13.3"/>
    </reaction>
</comment>
<dbReference type="InterPro" id="IPR050980">
    <property type="entry name" value="2C_sensor_his_kinase"/>
</dbReference>
<evidence type="ECO:0000256" key="6">
    <source>
        <dbReference type="ARBA" id="ARBA00022840"/>
    </source>
</evidence>
<dbReference type="PANTHER" id="PTHR44936:SF10">
    <property type="entry name" value="SENSOR PROTEIN RSTB"/>
    <property type="match status" value="1"/>
</dbReference>
<feature type="compositionally biased region" description="Low complexity" evidence="7">
    <location>
        <begin position="34"/>
        <end position="46"/>
    </location>
</feature>
<sequence length="216" mass="23315">MSLEELDADLDKALKEEPPQPRRPVAARSRPERTASSANGAARATAQDSHQAPVTPATSKNLAFPTRKCRKLLAMLGHRYPDVNFDLITDVAESDPWTIREAELTEVFGQLLDNAGKYAESQVNIFLAIKGNMLVFGVADDGPGVDPELTQQLGEQGFRVNEETPAGEGLLTVRRILDAHGGSLAFDRSRLGGLEAIAAIPGSPLGRNFASRDAYH</sequence>
<keyword evidence="10" id="KW-1185">Reference proteome</keyword>
<evidence type="ECO:0000256" key="2">
    <source>
        <dbReference type="ARBA" id="ARBA00012438"/>
    </source>
</evidence>
<dbReference type="PRINTS" id="PR00344">
    <property type="entry name" value="BCTRLSENSOR"/>
</dbReference>
<evidence type="ECO:0000256" key="3">
    <source>
        <dbReference type="ARBA" id="ARBA00022679"/>
    </source>
</evidence>
<dbReference type="Proteomes" id="UP001595798">
    <property type="component" value="Unassembled WGS sequence"/>
</dbReference>
<keyword evidence="6 9" id="KW-0067">ATP-binding</keyword>
<dbReference type="GO" id="GO:0005524">
    <property type="term" value="F:ATP binding"/>
    <property type="evidence" value="ECO:0007669"/>
    <property type="project" value="UniProtKB-KW"/>
</dbReference>
<evidence type="ECO:0000256" key="5">
    <source>
        <dbReference type="ARBA" id="ARBA00022777"/>
    </source>
</evidence>
<organism evidence="9 10">
    <name type="scientific">Marinobacter lacisalsi</name>
    <dbReference type="NCBI Taxonomy" id="475979"/>
    <lineage>
        <taxon>Bacteria</taxon>
        <taxon>Pseudomonadati</taxon>
        <taxon>Pseudomonadota</taxon>
        <taxon>Gammaproteobacteria</taxon>
        <taxon>Pseudomonadales</taxon>
        <taxon>Marinobacteraceae</taxon>
        <taxon>Marinobacter</taxon>
    </lineage>
</organism>
<keyword evidence="5" id="KW-0418">Kinase</keyword>
<name>A0ABV8QHT3_9GAMM</name>
<dbReference type="SMART" id="SM00387">
    <property type="entry name" value="HATPase_c"/>
    <property type="match status" value="1"/>
</dbReference>
<dbReference type="InterPro" id="IPR005467">
    <property type="entry name" value="His_kinase_dom"/>
</dbReference>
<accession>A0ABV8QHT3</accession>
<evidence type="ECO:0000256" key="4">
    <source>
        <dbReference type="ARBA" id="ARBA00022741"/>
    </source>
</evidence>
<dbReference type="SUPFAM" id="SSF55874">
    <property type="entry name" value="ATPase domain of HSP90 chaperone/DNA topoisomerase II/histidine kinase"/>
    <property type="match status" value="1"/>
</dbReference>